<dbReference type="Proteomes" id="UP000295281">
    <property type="component" value="Unassembled WGS sequence"/>
</dbReference>
<accession>A0A4R6V0Q8</accession>
<evidence type="ECO:0000313" key="2">
    <source>
        <dbReference type="EMBL" id="TDQ51525.1"/>
    </source>
</evidence>
<dbReference type="EMBL" id="SNYN01000010">
    <property type="protein sequence ID" value="TDQ51525.1"/>
    <property type="molecule type" value="Genomic_DNA"/>
</dbReference>
<keyword evidence="3" id="KW-1185">Reference proteome</keyword>
<dbReference type="InterPro" id="IPR016181">
    <property type="entry name" value="Acyl_CoA_acyltransferase"/>
</dbReference>
<proteinExistence type="predicted"/>
<dbReference type="GO" id="GO:0016747">
    <property type="term" value="F:acyltransferase activity, transferring groups other than amino-acyl groups"/>
    <property type="evidence" value="ECO:0007669"/>
    <property type="project" value="InterPro"/>
</dbReference>
<protein>
    <submittedName>
        <fullName evidence="2">RimJ/RimL family protein N-acetyltransferase</fullName>
    </submittedName>
</protein>
<dbReference type="SUPFAM" id="SSF55729">
    <property type="entry name" value="Acyl-CoA N-acyltransferases (Nat)"/>
    <property type="match status" value="1"/>
</dbReference>
<dbReference type="PROSITE" id="PS51186">
    <property type="entry name" value="GNAT"/>
    <property type="match status" value="1"/>
</dbReference>
<dbReference type="AlphaFoldDB" id="A0A4R6V0Q8"/>
<name>A0A4R6V0Q8_9ACTN</name>
<dbReference type="Pfam" id="PF13302">
    <property type="entry name" value="Acetyltransf_3"/>
    <property type="match status" value="1"/>
</dbReference>
<evidence type="ECO:0000313" key="3">
    <source>
        <dbReference type="Proteomes" id="UP000295281"/>
    </source>
</evidence>
<dbReference type="PANTHER" id="PTHR43792">
    <property type="entry name" value="GNAT FAMILY, PUTATIVE (AFU_ORTHOLOGUE AFUA_3G00765)-RELATED-RELATED"/>
    <property type="match status" value="1"/>
</dbReference>
<dbReference type="PANTHER" id="PTHR43792:SF13">
    <property type="entry name" value="ACETYLTRANSFERASE"/>
    <property type="match status" value="1"/>
</dbReference>
<dbReference type="InterPro" id="IPR051531">
    <property type="entry name" value="N-acetyltransferase"/>
</dbReference>
<gene>
    <name evidence="2" type="ORF">EV190_11012</name>
</gene>
<comment type="caution">
    <text evidence="2">The sequence shown here is derived from an EMBL/GenBank/DDBJ whole genome shotgun (WGS) entry which is preliminary data.</text>
</comment>
<keyword evidence="2" id="KW-0808">Transferase</keyword>
<feature type="domain" description="N-acetyltransferase" evidence="1">
    <location>
        <begin position="18"/>
        <end position="178"/>
    </location>
</feature>
<organism evidence="2 3">
    <name type="scientific">Actinorugispora endophytica</name>
    <dbReference type="NCBI Taxonomy" id="1605990"/>
    <lineage>
        <taxon>Bacteria</taxon>
        <taxon>Bacillati</taxon>
        <taxon>Actinomycetota</taxon>
        <taxon>Actinomycetes</taxon>
        <taxon>Streptosporangiales</taxon>
        <taxon>Nocardiopsidaceae</taxon>
        <taxon>Actinorugispora</taxon>
    </lineage>
</organism>
<dbReference type="Gene3D" id="3.40.630.30">
    <property type="match status" value="1"/>
</dbReference>
<sequence>MPTITIVHMTPPLRTERLIIRDWSSTDSEEAYAVYGSPEVSRWLTPSMRTVGDAAAMRSVLEAWVEAQPNLIPPAGRWAVVRQEDDAVIGGLSLRLLPPFEEDFELNWQLRPDTWGNGYATEASKALIRWAFDQGLEEMFAVARPNNHRAIATARRLGMEWVGETDKYYDLRLQVFRCRPSDL</sequence>
<reference evidence="2 3" key="1">
    <citation type="submission" date="2019-03" db="EMBL/GenBank/DDBJ databases">
        <title>Genomic Encyclopedia of Type Strains, Phase IV (KMG-IV): sequencing the most valuable type-strain genomes for metagenomic binning, comparative biology and taxonomic classification.</title>
        <authorList>
            <person name="Goeker M."/>
        </authorList>
    </citation>
    <scope>NUCLEOTIDE SEQUENCE [LARGE SCALE GENOMIC DNA]</scope>
    <source>
        <strain evidence="2 3">DSM 46770</strain>
    </source>
</reference>
<dbReference type="InterPro" id="IPR000182">
    <property type="entry name" value="GNAT_dom"/>
</dbReference>
<evidence type="ECO:0000259" key="1">
    <source>
        <dbReference type="PROSITE" id="PS51186"/>
    </source>
</evidence>